<dbReference type="SUPFAM" id="SSF53850">
    <property type="entry name" value="Periplasmic binding protein-like II"/>
    <property type="match status" value="1"/>
</dbReference>
<dbReference type="EMBL" id="JACHXH010000021">
    <property type="protein sequence ID" value="MBB3137342.1"/>
    <property type="molecule type" value="Genomic_DNA"/>
</dbReference>
<evidence type="ECO:0000313" key="3">
    <source>
        <dbReference type="EMBL" id="MBB3137342.1"/>
    </source>
</evidence>
<dbReference type="Pfam" id="PF04069">
    <property type="entry name" value="OpuAC"/>
    <property type="match status" value="1"/>
</dbReference>
<dbReference type="OrthoDB" id="9786266at2"/>
<gene>
    <name evidence="4" type="ORF">EFD55_24270</name>
    <name evidence="3" type="ORF">FHS26_005103</name>
</gene>
<evidence type="ECO:0000256" key="1">
    <source>
        <dbReference type="SAM" id="SignalP"/>
    </source>
</evidence>
<reference evidence="3 6" key="2">
    <citation type="submission" date="2020-08" db="EMBL/GenBank/DDBJ databases">
        <title>Genomic Encyclopedia of Type Strains, Phase III (KMG-III): the genomes of soil and plant-associated and newly described type strains.</title>
        <authorList>
            <person name="Whitman W."/>
        </authorList>
    </citation>
    <scope>NUCLEOTIDE SEQUENCE [LARGE SCALE GENOMIC DNA]</scope>
    <source>
        <strain evidence="3 6">CECT 4113</strain>
    </source>
</reference>
<dbReference type="Proteomes" id="UP000518315">
    <property type="component" value="Unassembled WGS sequence"/>
</dbReference>
<dbReference type="EMBL" id="RJJT01000019">
    <property type="protein sequence ID" value="RSB66596.1"/>
    <property type="molecule type" value="Genomic_DNA"/>
</dbReference>
<keyword evidence="1" id="KW-0732">Signal</keyword>
<protein>
    <submittedName>
        <fullName evidence="4">ABC transporter substrate-binding protein</fullName>
    </submittedName>
    <submittedName>
        <fullName evidence="3">Glycine betaine/proline transport system substrate-binding protein</fullName>
    </submittedName>
</protein>
<dbReference type="GO" id="GO:0022857">
    <property type="term" value="F:transmembrane transporter activity"/>
    <property type="evidence" value="ECO:0007669"/>
    <property type="project" value="InterPro"/>
</dbReference>
<feature type="chain" id="PRO_5044600000" evidence="1">
    <location>
        <begin position="24"/>
        <end position="332"/>
    </location>
</feature>
<comment type="caution">
    <text evidence="4">The sequence shown here is derived from an EMBL/GenBank/DDBJ whole genome shotgun (WGS) entry which is preliminary data.</text>
</comment>
<dbReference type="GO" id="GO:0043190">
    <property type="term" value="C:ATP-binding cassette (ABC) transporter complex"/>
    <property type="evidence" value="ECO:0007669"/>
    <property type="project" value="InterPro"/>
</dbReference>
<evidence type="ECO:0000313" key="5">
    <source>
        <dbReference type="Proteomes" id="UP000277279"/>
    </source>
</evidence>
<dbReference type="Gene3D" id="3.40.190.10">
    <property type="entry name" value="Periplasmic binding protein-like II"/>
    <property type="match status" value="1"/>
</dbReference>
<dbReference type="InterPro" id="IPR007210">
    <property type="entry name" value="ABC_Gly_betaine_transp_sub-bd"/>
</dbReference>
<evidence type="ECO:0000313" key="6">
    <source>
        <dbReference type="Proteomes" id="UP000518315"/>
    </source>
</evidence>
<dbReference type="Proteomes" id="UP000277279">
    <property type="component" value="Unassembled WGS sequence"/>
</dbReference>
<evidence type="ECO:0000259" key="2">
    <source>
        <dbReference type="Pfam" id="PF04069"/>
    </source>
</evidence>
<accession>A0A3R9A439</accession>
<organism evidence="4 5">
    <name type="scientific">Rhizobium pisi</name>
    <dbReference type="NCBI Taxonomy" id="574561"/>
    <lineage>
        <taxon>Bacteria</taxon>
        <taxon>Pseudomonadati</taxon>
        <taxon>Pseudomonadota</taxon>
        <taxon>Alphaproteobacteria</taxon>
        <taxon>Hyphomicrobiales</taxon>
        <taxon>Rhizobiaceae</taxon>
        <taxon>Rhizobium/Agrobacterium group</taxon>
        <taxon>Rhizobium</taxon>
    </lineage>
</organism>
<feature type="domain" description="ABC-type glycine betaine transport system substrate-binding" evidence="2">
    <location>
        <begin position="28"/>
        <end position="310"/>
    </location>
</feature>
<feature type="signal peptide" evidence="1">
    <location>
        <begin position="1"/>
        <end position="23"/>
    </location>
</feature>
<reference evidence="4 5" key="1">
    <citation type="submission" date="2018-11" db="EMBL/GenBank/DDBJ databases">
        <authorList>
            <person name="Huo Y."/>
        </authorList>
    </citation>
    <scope>NUCLEOTIDE SEQUENCE [LARGE SCALE GENOMIC DNA]</scope>
    <source>
        <strain evidence="4 5">DSM 30132</strain>
    </source>
</reference>
<evidence type="ECO:0000313" key="4">
    <source>
        <dbReference type="EMBL" id="RSB66596.1"/>
    </source>
</evidence>
<dbReference type="Gene3D" id="3.40.190.100">
    <property type="entry name" value="Glycine betaine-binding periplasmic protein, domain 2"/>
    <property type="match status" value="1"/>
</dbReference>
<sequence length="332" mass="36312">MKTILISAVFAAAFLTVAAPAEAADCGEVSIAEMKWASAGIAANFDKIILEKGYGCSVTIVDGDTLPTFASMNEKGIPDIASEYWINSVRALLDQAVKTGRLEEGAEILADGAIEGWWIPKFIADANPDIRSVEDALRHPELFPAEDDPSKGAVYNCPPDWSCRISTANLFNALGGERNGFELVDTGSAKGLDASIARAFDNKVGWLGYYWAPTAILGKYDMTRLSFGVSHDKAEWDRCTAVVGCIRPAVNSYPVSRAFTLMTRSFASRAGPVTAYLRTRKWDNETINQVLAWQDENRESNADAAVYFLRNYESLWTKWVPADVAEKVKASL</sequence>
<keyword evidence="6" id="KW-1185">Reference proteome</keyword>
<name>A0A3R9A439_9HYPH</name>
<proteinExistence type="predicted"/>
<dbReference type="AlphaFoldDB" id="A0A3R9A439"/>